<dbReference type="EMBL" id="JAWLKE010000005">
    <property type="protein sequence ID" value="MDV6231916.1"/>
    <property type="molecule type" value="Genomic_DNA"/>
</dbReference>
<evidence type="ECO:0000313" key="3">
    <source>
        <dbReference type="EMBL" id="MDV6231916.1"/>
    </source>
</evidence>
<dbReference type="InterPro" id="IPR000073">
    <property type="entry name" value="AB_hydrolase_1"/>
</dbReference>
<protein>
    <submittedName>
        <fullName evidence="3">Alpha/beta hydrolase</fullName>
    </submittedName>
</protein>
<reference evidence="3 4" key="1">
    <citation type="submission" date="2023-10" db="EMBL/GenBank/DDBJ databases">
        <title>Development of a sustainable strategy for remediation of hydrocarbon-contaminated territories based on the waste exchange concept.</title>
        <authorList>
            <person name="Krivoruchko A."/>
        </authorList>
    </citation>
    <scope>NUCLEOTIDE SEQUENCE [LARGE SCALE GENOMIC DNA]</scope>
    <source>
        <strain evidence="3 4">IEGM 1322</strain>
    </source>
</reference>
<feature type="domain" description="AB hydrolase-1" evidence="2">
    <location>
        <begin position="25"/>
        <end position="259"/>
    </location>
</feature>
<dbReference type="RefSeq" id="WP_317548782.1">
    <property type="nucleotide sequence ID" value="NZ_JAWLKE010000005.1"/>
</dbReference>
<dbReference type="Gene3D" id="3.40.50.1820">
    <property type="entry name" value="alpha/beta hydrolase"/>
    <property type="match status" value="1"/>
</dbReference>
<evidence type="ECO:0000259" key="2">
    <source>
        <dbReference type="Pfam" id="PF00561"/>
    </source>
</evidence>
<organism evidence="3 4">
    <name type="scientific">Rhodococcus cercidiphylli</name>
    <dbReference type="NCBI Taxonomy" id="489916"/>
    <lineage>
        <taxon>Bacteria</taxon>
        <taxon>Bacillati</taxon>
        <taxon>Actinomycetota</taxon>
        <taxon>Actinomycetes</taxon>
        <taxon>Mycobacteriales</taxon>
        <taxon>Nocardiaceae</taxon>
        <taxon>Rhodococcus</taxon>
    </lineage>
</organism>
<name>A0ABU4B0E6_9NOCA</name>
<evidence type="ECO:0000313" key="4">
    <source>
        <dbReference type="Proteomes" id="UP001185899"/>
    </source>
</evidence>
<sequence length="274" mass="29902">MFMTEVSVGEYVFEVEMSGPPDGVPVVALHGFPQTNASWTAVTPGLVGAGCRVIAPNQRGYSPGARPVGVEHYRIEHLTGDILGLLDTLELPSAHLVGHDWGAVVAWHLAAEHPDRVRTLTAASVPHSAAFNWAIREDPDQQERSTYFGLLREPEKAERVLVENDAQRLRAMFGADSLDDEYVRHLTVPGALTAASSWYAAMTREFANLPPVTVPTTYVWSNGDTAIGRAGAERCGEFVDATYRFVELDGISHWIPEEAPEELTAEVLARIDSA</sequence>
<dbReference type="Pfam" id="PF00561">
    <property type="entry name" value="Abhydrolase_1"/>
    <property type="match status" value="1"/>
</dbReference>
<dbReference type="SUPFAM" id="SSF53474">
    <property type="entry name" value="alpha/beta-Hydrolases"/>
    <property type="match status" value="1"/>
</dbReference>
<dbReference type="Proteomes" id="UP001185899">
    <property type="component" value="Unassembled WGS sequence"/>
</dbReference>
<gene>
    <name evidence="3" type="ORF">R3P95_15290</name>
</gene>
<evidence type="ECO:0000256" key="1">
    <source>
        <dbReference type="ARBA" id="ARBA00022801"/>
    </source>
</evidence>
<dbReference type="GO" id="GO:0016787">
    <property type="term" value="F:hydrolase activity"/>
    <property type="evidence" value="ECO:0007669"/>
    <property type="project" value="UniProtKB-KW"/>
</dbReference>
<dbReference type="PRINTS" id="PR00412">
    <property type="entry name" value="EPOXHYDRLASE"/>
</dbReference>
<dbReference type="PANTHER" id="PTHR43329">
    <property type="entry name" value="EPOXIDE HYDROLASE"/>
    <property type="match status" value="1"/>
</dbReference>
<accession>A0ABU4B0E6</accession>
<keyword evidence="4" id="KW-1185">Reference proteome</keyword>
<proteinExistence type="predicted"/>
<dbReference type="InterPro" id="IPR000639">
    <property type="entry name" value="Epox_hydrolase-like"/>
</dbReference>
<keyword evidence="1 3" id="KW-0378">Hydrolase</keyword>
<dbReference type="InterPro" id="IPR029058">
    <property type="entry name" value="AB_hydrolase_fold"/>
</dbReference>
<comment type="caution">
    <text evidence="3">The sequence shown here is derived from an EMBL/GenBank/DDBJ whole genome shotgun (WGS) entry which is preliminary data.</text>
</comment>